<evidence type="ECO:0000256" key="4">
    <source>
        <dbReference type="SAM" id="MobiDB-lite"/>
    </source>
</evidence>
<dbReference type="InterPro" id="IPR016024">
    <property type="entry name" value="ARM-type_fold"/>
</dbReference>
<dbReference type="PANTHER" id="PTHR14387:SF7">
    <property type="entry name" value="THYROID ADENOMA-ASSOCIATED PROTEIN"/>
    <property type="match status" value="1"/>
</dbReference>
<feature type="region of interest" description="Disordered" evidence="4">
    <location>
        <begin position="1"/>
        <end position="22"/>
    </location>
</feature>
<dbReference type="InterPro" id="IPR051954">
    <property type="entry name" value="tRNA_methyltransferase_THADA"/>
</dbReference>
<dbReference type="SUPFAM" id="SSF48371">
    <property type="entry name" value="ARM repeat"/>
    <property type="match status" value="1"/>
</dbReference>
<evidence type="ECO:0000256" key="2">
    <source>
        <dbReference type="ARBA" id="ARBA00022694"/>
    </source>
</evidence>
<dbReference type="STRING" id="7574.A0A1S3IV52"/>
<dbReference type="Pfam" id="PF25151">
    <property type="entry name" value="TPR_Trm732_C"/>
    <property type="match status" value="1"/>
</dbReference>
<dbReference type="RefSeq" id="XP_013401424.1">
    <property type="nucleotide sequence ID" value="XM_013545970.1"/>
</dbReference>
<dbReference type="AlphaFoldDB" id="A0A1S3IV52"/>
<accession>A0A1S3IV52</accession>
<evidence type="ECO:0000256" key="1">
    <source>
        <dbReference type="ARBA" id="ARBA00010409"/>
    </source>
</evidence>
<dbReference type="KEGG" id="lak:106167243"/>
<evidence type="ECO:0000313" key="8">
    <source>
        <dbReference type="RefSeq" id="XP_013401424.1"/>
    </source>
</evidence>
<name>A0A1S3IV52_LINAN</name>
<protein>
    <recommendedName>
        <fullName evidence="3">tRNA (32-2'-O)-methyltransferase regulator THADA</fullName>
    </recommendedName>
</protein>
<evidence type="ECO:0000256" key="3">
    <source>
        <dbReference type="ARBA" id="ARBA00035698"/>
    </source>
</evidence>
<feature type="domain" description="tRNA (32-2'-O)-methyltransferase regulator THADA-like C-terminal TPR repeats region" evidence="6">
    <location>
        <begin position="239"/>
        <end position="401"/>
    </location>
</feature>
<dbReference type="GO" id="GO:0030488">
    <property type="term" value="P:tRNA methylation"/>
    <property type="evidence" value="ECO:0007669"/>
    <property type="project" value="TreeGrafter"/>
</dbReference>
<evidence type="ECO:0000259" key="6">
    <source>
        <dbReference type="Pfam" id="PF25151"/>
    </source>
</evidence>
<dbReference type="PANTHER" id="PTHR14387">
    <property type="entry name" value="THADA/DEATH RECEPTOR INTERACTING PROTEIN"/>
    <property type="match status" value="1"/>
</dbReference>
<keyword evidence="2" id="KW-0819">tRNA processing</keyword>
<evidence type="ECO:0000259" key="5">
    <source>
        <dbReference type="Pfam" id="PF10350"/>
    </source>
</evidence>
<dbReference type="OrthoDB" id="73997at2759"/>
<proteinExistence type="inferred from homology"/>
<dbReference type="GeneID" id="106167243"/>
<evidence type="ECO:0000313" key="7">
    <source>
        <dbReference type="Proteomes" id="UP000085678"/>
    </source>
</evidence>
<gene>
    <name evidence="8" type="primary">LOC106167243</name>
</gene>
<keyword evidence="7" id="KW-1185">Reference proteome</keyword>
<dbReference type="GO" id="GO:0005829">
    <property type="term" value="C:cytosol"/>
    <property type="evidence" value="ECO:0007669"/>
    <property type="project" value="TreeGrafter"/>
</dbReference>
<dbReference type="InParanoid" id="A0A1S3IV52"/>
<feature type="domain" description="DUF2428" evidence="5">
    <location>
        <begin position="23"/>
        <end position="237"/>
    </location>
</feature>
<sequence>MCCPSKFSGSGLTEGTTEDDKDDLGKKGIAVKLMPEYLVVCCWRCVKEASLLLGQLTQTAPIKREEDAAGGLLSFQQILSIGEYFKKQLLESIHRGAFELAYAGFIKMCHTLWRCTVRDLHQLPSSWLLDIMKDIQDESGTKLCATRRSAGVPFYVQAIVTTEPASTGGKCLIQALELLLKLALPSSEAEQERISQVHSLNILRALFRDSRLGEAVAPYVADGLQAGIAGFNSPYWAVRNASTLLFSAMMTRIFGVKRSKEDMSKKNCMTGRVFFHRYPSLFQFLLKGLDEGTKNISDQGQLHLHPGLYPILMVMGRLFPAMVEGNDPKLNLPAYIPFVISCAGSRVFKTRVMAGRALRPLVFKDQLGSVLAQLTGYLPRDQQQRHSQNLTHGILLQVEHLLKELSNLPSSIVQEALDVTVTGIMEAKWLIFRENRCPVTRAAYFHVAQAMLQSSQRAEVDKLHILVDHLAKVVFTELSSQDPSGYISPGSVEFNVAMANLSINCDEVWNKLKELLNIDDGTLLAFFLESPFYEVRLLVLQHLTLLMSTPVSKSSKLEESNRLFQKLISMATGLEHHQGCLAQVFLVLVHHPCAKQFPWKLSSGLWQSSQVQDLLIKVQKTSSRDEVRSAACRLIGVILPLLYNQLEQDQFEEDLLIDSLSIIKASCDSEQNVSVREACAMVLAQPEMTSILRDENRVLEHHVLHLWESVIILLQDEDMLVKDITARAVDHLNNFDCEEESEKKNQCLQPSMAIDICMKTMVELHHQTHPVECFTLLATWLLSEEKVEMEECVFDKGEINTYQEEVAFAQLLAKHLQKLLHYMNRGSGMKSLHASPNMIRTNEELDKKSFIMQTEQNTCVDEQQIRNLNQSSVLTKESLPDWSSDEGESPASAMADDDFINTTKRSEVLSLENVFQVRNPDFRHMDSRYATANKIKGQATKQLLSEMCGIQSVSTAPPRETSGKPPITTGKALGHEQDNSMNKGDDKAEFETVLHQTRHCLIKYLQEKVESPVVYGHSMPFVQMQKYQSEVISLYKHLLAAHCLELEQDVCTRFCYNQMIGQLKSKFDHFGMNCLLAEALE</sequence>
<dbReference type="InterPro" id="IPR056842">
    <property type="entry name" value="THADA-like_TPR_C"/>
</dbReference>
<reference evidence="8" key="1">
    <citation type="submission" date="2025-08" db="UniProtKB">
        <authorList>
            <consortium name="RefSeq"/>
        </authorList>
    </citation>
    <scope>IDENTIFICATION</scope>
    <source>
        <tissue evidence="8">Gonads</tissue>
    </source>
</reference>
<dbReference type="Pfam" id="PF10350">
    <property type="entry name" value="DUF2428"/>
    <property type="match status" value="1"/>
</dbReference>
<dbReference type="Proteomes" id="UP000085678">
    <property type="component" value="Unplaced"/>
</dbReference>
<feature type="region of interest" description="Disordered" evidence="4">
    <location>
        <begin position="953"/>
        <end position="985"/>
    </location>
</feature>
<comment type="similarity">
    <text evidence="1">Belongs to the THADA family.</text>
</comment>
<dbReference type="InterPro" id="IPR019442">
    <property type="entry name" value="THADA/TRM732_DUF2428"/>
</dbReference>
<feature type="compositionally biased region" description="Basic and acidic residues" evidence="4">
    <location>
        <begin position="973"/>
        <end position="985"/>
    </location>
</feature>
<organism evidence="7 8">
    <name type="scientific">Lingula anatina</name>
    <name type="common">Brachiopod</name>
    <name type="synonym">Lingula unguis</name>
    <dbReference type="NCBI Taxonomy" id="7574"/>
    <lineage>
        <taxon>Eukaryota</taxon>
        <taxon>Metazoa</taxon>
        <taxon>Spiralia</taxon>
        <taxon>Lophotrochozoa</taxon>
        <taxon>Brachiopoda</taxon>
        <taxon>Linguliformea</taxon>
        <taxon>Lingulata</taxon>
        <taxon>Lingulida</taxon>
        <taxon>Linguloidea</taxon>
        <taxon>Lingulidae</taxon>
        <taxon>Lingula</taxon>
    </lineage>
</organism>